<protein>
    <submittedName>
        <fullName evidence="2">Uncharacterized protein</fullName>
    </submittedName>
</protein>
<accession>A0A915CRB5</accession>
<dbReference type="AlphaFoldDB" id="A0A915CRB5"/>
<organism evidence="1 2">
    <name type="scientific">Ditylenchus dipsaci</name>
    <dbReference type="NCBI Taxonomy" id="166011"/>
    <lineage>
        <taxon>Eukaryota</taxon>
        <taxon>Metazoa</taxon>
        <taxon>Ecdysozoa</taxon>
        <taxon>Nematoda</taxon>
        <taxon>Chromadorea</taxon>
        <taxon>Rhabditida</taxon>
        <taxon>Tylenchina</taxon>
        <taxon>Tylenchomorpha</taxon>
        <taxon>Sphaerularioidea</taxon>
        <taxon>Anguinidae</taxon>
        <taxon>Anguininae</taxon>
        <taxon>Ditylenchus</taxon>
    </lineage>
</organism>
<evidence type="ECO:0000313" key="2">
    <source>
        <dbReference type="WBParaSite" id="jg11783"/>
    </source>
</evidence>
<sequence length="87" mass="9478">MVHPPAVSNPIVGGQVASPSQFLHAAVITSRKEIFKRSIKFAMVKGRWCSHAQGGFTVMKSYVEPACAELEDAANLDYRKGPELATF</sequence>
<dbReference type="WBParaSite" id="jg11783">
    <property type="protein sequence ID" value="jg11783"/>
    <property type="gene ID" value="jg11783"/>
</dbReference>
<reference evidence="2" key="1">
    <citation type="submission" date="2022-11" db="UniProtKB">
        <authorList>
            <consortium name="WormBaseParasite"/>
        </authorList>
    </citation>
    <scope>IDENTIFICATION</scope>
</reference>
<evidence type="ECO:0000313" key="1">
    <source>
        <dbReference type="Proteomes" id="UP000887574"/>
    </source>
</evidence>
<keyword evidence="1" id="KW-1185">Reference proteome</keyword>
<name>A0A915CRB5_9BILA</name>
<proteinExistence type="predicted"/>
<dbReference type="Proteomes" id="UP000887574">
    <property type="component" value="Unplaced"/>
</dbReference>